<organism evidence="1 2">
    <name type="scientific">Morchella conica CCBAS932</name>
    <dbReference type="NCBI Taxonomy" id="1392247"/>
    <lineage>
        <taxon>Eukaryota</taxon>
        <taxon>Fungi</taxon>
        <taxon>Dikarya</taxon>
        <taxon>Ascomycota</taxon>
        <taxon>Pezizomycotina</taxon>
        <taxon>Pezizomycetes</taxon>
        <taxon>Pezizales</taxon>
        <taxon>Morchellaceae</taxon>
        <taxon>Morchella</taxon>
    </lineage>
</organism>
<name>A0A3N4L7Z4_9PEZI</name>
<sequence length="102" mass="12137">MSKALKSYCTTLVIFLLQKPQHATSYELQELKYPTNYKEVLPTFREDPRLRIDSYCPDPNTYSRITRKCKDHQQLPLCQKRLKGESTGIRYSTWPETSRQFM</sequence>
<evidence type="ECO:0000313" key="1">
    <source>
        <dbReference type="EMBL" id="RPB14125.1"/>
    </source>
</evidence>
<dbReference type="Proteomes" id="UP000277580">
    <property type="component" value="Unassembled WGS sequence"/>
</dbReference>
<gene>
    <name evidence="1" type="ORF">P167DRAFT_544044</name>
</gene>
<protein>
    <submittedName>
        <fullName evidence="1">Uncharacterized protein</fullName>
    </submittedName>
</protein>
<proteinExistence type="predicted"/>
<reference evidence="1 2" key="1">
    <citation type="journal article" date="2018" name="Nat. Ecol. Evol.">
        <title>Pezizomycetes genomes reveal the molecular basis of ectomycorrhizal truffle lifestyle.</title>
        <authorList>
            <person name="Murat C."/>
            <person name="Payen T."/>
            <person name="Noel B."/>
            <person name="Kuo A."/>
            <person name="Morin E."/>
            <person name="Chen J."/>
            <person name="Kohler A."/>
            <person name="Krizsan K."/>
            <person name="Balestrini R."/>
            <person name="Da Silva C."/>
            <person name="Montanini B."/>
            <person name="Hainaut M."/>
            <person name="Levati E."/>
            <person name="Barry K.W."/>
            <person name="Belfiori B."/>
            <person name="Cichocki N."/>
            <person name="Clum A."/>
            <person name="Dockter R.B."/>
            <person name="Fauchery L."/>
            <person name="Guy J."/>
            <person name="Iotti M."/>
            <person name="Le Tacon F."/>
            <person name="Lindquist E.A."/>
            <person name="Lipzen A."/>
            <person name="Malagnac F."/>
            <person name="Mello A."/>
            <person name="Molinier V."/>
            <person name="Miyauchi S."/>
            <person name="Poulain J."/>
            <person name="Riccioni C."/>
            <person name="Rubini A."/>
            <person name="Sitrit Y."/>
            <person name="Splivallo R."/>
            <person name="Traeger S."/>
            <person name="Wang M."/>
            <person name="Zifcakova L."/>
            <person name="Wipf D."/>
            <person name="Zambonelli A."/>
            <person name="Paolocci F."/>
            <person name="Nowrousian M."/>
            <person name="Ottonello S."/>
            <person name="Baldrian P."/>
            <person name="Spatafora J.W."/>
            <person name="Henrissat B."/>
            <person name="Nagy L.G."/>
            <person name="Aury J.M."/>
            <person name="Wincker P."/>
            <person name="Grigoriev I.V."/>
            <person name="Bonfante P."/>
            <person name="Martin F.M."/>
        </authorList>
    </citation>
    <scope>NUCLEOTIDE SEQUENCE [LARGE SCALE GENOMIC DNA]</scope>
    <source>
        <strain evidence="1 2">CCBAS932</strain>
    </source>
</reference>
<keyword evidence="2" id="KW-1185">Reference proteome</keyword>
<dbReference type="EMBL" id="ML119119">
    <property type="protein sequence ID" value="RPB14125.1"/>
    <property type="molecule type" value="Genomic_DNA"/>
</dbReference>
<dbReference type="AlphaFoldDB" id="A0A3N4L7Z4"/>
<evidence type="ECO:0000313" key="2">
    <source>
        <dbReference type="Proteomes" id="UP000277580"/>
    </source>
</evidence>
<dbReference type="InParanoid" id="A0A3N4L7Z4"/>
<accession>A0A3N4L7Z4</accession>